<dbReference type="InterPro" id="IPR011010">
    <property type="entry name" value="DNA_brk_join_enz"/>
</dbReference>
<dbReference type="GO" id="GO:0015074">
    <property type="term" value="P:DNA integration"/>
    <property type="evidence" value="ECO:0007669"/>
    <property type="project" value="InterPro"/>
</dbReference>
<gene>
    <name evidence="2" type="ORF">SAMN05443245_7021</name>
</gene>
<evidence type="ECO:0000313" key="2">
    <source>
        <dbReference type="EMBL" id="SDR51786.1"/>
    </source>
</evidence>
<dbReference type="EMBL" id="FNKP01000003">
    <property type="protein sequence ID" value="SDR51786.1"/>
    <property type="molecule type" value="Genomic_DNA"/>
</dbReference>
<protein>
    <recommendedName>
        <fullName evidence="4">Integrase</fullName>
    </recommendedName>
</protein>
<name>A0A1H1JP56_9BURK</name>
<dbReference type="RefSeq" id="WP_074772478.1">
    <property type="nucleotide sequence ID" value="NZ_FNKP01000003.1"/>
</dbReference>
<dbReference type="OrthoDB" id="8714551at2"/>
<evidence type="ECO:0008006" key="4">
    <source>
        <dbReference type="Google" id="ProtNLM"/>
    </source>
</evidence>
<organism evidence="2 3">
    <name type="scientific">Paraburkholderia fungorum</name>
    <dbReference type="NCBI Taxonomy" id="134537"/>
    <lineage>
        <taxon>Bacteria</taxon>
        <taxon>Pseudomonadati</taxon>
        <taxon>Pseudomonadota</taxon>
        <taxon>Betaproteobacteria</taxon>
        <taxon>Burkholderiales</taxon>
        <taxon>Burkholderiaceae</taxon>
        <taxon>Paraburkholderia</taxon>
    </lineage>
</organism>
<dbReference type="Gene3D" id="1.10.443.10">
    <property type="entry name" value="Intergrase catalytic core"/>
    <property type="match status" value="1"/>
</dbReference>
<sequence>MAKSRVPDLTFPEAKFNAHQIPWDLSYMLYKDAAGIPAREFGALGNRQRGTLLEKRQPLVFRLHQILQAKIVSGTSRATLDHYLYALRIFFRWADAFNITPTIASVEGDFLHWSEHLLQQPSSTRSIQTAYDYARTLGNLFDELCDSKVKLLSRTHFPRKSLMSSKKKTIGKETDKQNISDTFVFGRFLIDVINGLTAEAIFGDLPVRIRLRSGQSLEEWSGLMPAENVKSLSSTAPSWDRRRITEKRKKWNDDRSLRTRHTLTTLRVEAELLTFMACSGMNLSQARTLQVGQFNYASSHNGYEVRRIFKDRRRGEVEFSIYSEYRHIFERYLEWRKAVFPTDERLFPRWNYHGKSDAADTPFNSVRTRCKRLGIKFCGAQILRNTQINWLLRRTSDTKLTAEMAQHAEQTLIRVYEKPNHQRAINEISRFHSISDPAMAAAGPGVCAGKKPEPFDESPSDAPKPDCVSPAGCLFCQHQRDLDTEDHVWSLASYRYLKSLELSKYRPPQKDNAQHPAKAAIDRLSEKLKVIREIDSRRNEWVEEASTRVVEGTYHPAWDVFIQLTENRNGYQD</sequence>
<reference evidence="3" key="1">
    <citation type="submission" date="2016-10" db="EMBL/GenBank/DDBJ databases">
        <authorList>
            <person name="Varghese N."/>
        </authorList>
    </citation>
    <scope>NUCLEOTIDE SEQUENCE [LARGE SCALE GENOMIC DNA]</scope>
    <source>
        <strain evidence="3">GAS106B</strain>
    </source>
</reference>
<accession>A0A1H1JP56</accession>
<dbReference type="GO" id="GO:0003677">
    <property type="term" value="F:DNA binding"/>
    <property type="evidence" value="ECO:0007669"/>
    <property type="project" value="InterPro"/>
</dbReference>
<dbReference type="AlphaFoldDB" id="A0A1H1JP56"/>
<evidence type="ECO:0000313" key="3">
    <source>
        <dbReference type="Proteomes" id="UP000183487"/>
    </source>
</evidence>
<keyword evidence="1" id="KW-0233">DNA recombination</keyword>
<dbReference type="InterPro" id="IPR013762">
    <property type="entry name" value="Integrase-like_cat_sf"/>
</dbReference>
<dbReference type="GO" id="GO:0006310">
    <property type="term" value="P:DNA recombination"/>
    <property type="evidence" value="ECO:0007669"/>
    <property type="project" value="UniProtKB-KW"/>
</dbReference>
<dbReference type="SUPFAM" id="SSF56349">
    <property type="entry name" value="DNA breaking-rejoining enzymes"/>
    <property type="match status" value="1"/>
</dbReference>
<keyword evidence="3" id="KW-1185">Reference proteome</keyword>
<dbReference type="Proteomes" id="UP000183487">
    <property type="component" value="Unassembled WGS sequence"/>
</dbReference>
<proteinExistence type="predicted"/>
<evidence type="ECO:0000256" key="1">
    <source>
        <dbReference type="ARBA" id="ARBA00023172"/>
    </source>
</evidence>